<accession>A0A650EY56</accession>
<organism evidence="2 3">
    <name type="scientific">Gordonia phage Forza</name>
    <dbReference type="NCBI Taxonomy" id="2571247"/>
    <lineage>
        <taxon>Viruses</taxon>
        <taxon>Duplodnaviria</taxon>
        <taxon>Heunggongvirae</taxon>
        <taxon>Uroviricota</taxon>
        <taxon>Caudoviricetes</taxon>
        <taxon>Forzavirus</taxon>
        <taxon>Forzavirus forza</taxon>
    </lineage>
</organism>
<evidence type="ECO:0000313" key="3">
    <source>
        <dbReference type="Proteomes" id="UP000423482"/>
    </source>
</evidence>
<protein>
    <submittedName>
        <fullName evidence="2">Minor tail protein</fullName>
    </submittedName>
</protein>
<dbReference type="GeneID" id="77924472"/>
<evidence type="ECO:0000256" key="1">
    <source>
        <dbReference type="SAM" id="MobiDB-lite"/>
    </source>
</evidence>
<dbReference type="KEGG" id="vg:77924472"/>
<keyword evidence="3" id="KW-1185">Reference proteome</keyword>
<sequence length="559" mass="59570">MTSPDFYTTPKAWNMGNVSDLQDQTKENVASESNQEVVDMMDDVFDALIDNLFGGFGDVVQAIGAGIGDFIEDLAEIFTRILGGVPIIGGALEDLAESLLGLKEDVDSNTVIVQQTTTQIESVQQIIAVQSGIGIWESGPDPTGMVSFPFVCLATNLPSVTVNSSSHGHTITGSTSSATAGGDSHTHSNGSLAASSSSHAHTTTVTNEIPSINATATYAPWASIRFSATSERKILRYIASKSGTVTSFYIDLYKLELDGSSTLLYSSSDQSGVVTTTQQWLELNMGYTINSNIGDVYEVQFRMTGAGAVSIVGINVPYFTPISGYRPYAPGSARNPSSSPAPATISTVSRDAMYVGPVPFVSIGIDPGIVIPRSHFITFDNNWQNWTHTTSNQLQLNNGRVIIPALTADGWRSAVYNLSVATDSMEAIIDVLSVDNDRRSGAAICSTSTGFNGCALLVNNANVILAKQTSPGAFTTLATGDGTQKGSGTYRVQYDPLTNKFRGYKAVGSSWALAVEFTDSANTITHGPSKRFGTISIFRDNFDNGGDLDNLYIRDWSDE</sequence>
<dbReference type="RefSeq" id="YP_010648984.1">
    <property type="nucleotide sequence ID" value="NC_070763.1"/>
</dbReference>
<name>A0A650EY56_9CAUD</name>
<reference evidence="2 3" key="1">
    <citation type="submission" date="2019-04" db="EMBL/GenBank/DDBJ databases">
        <authorList>
            <person name="Pope W.H."/>
            <person name="Garlena R.A."/>
            <person name="Russell D.A."/>
            <person name="Jacobs-Sera D."/>
            <person name="Hatfull G.F."/>
        </authorList>
    </citation>
    <scope>NUCLEOTIDE SEQUENCE [LARGE SCALE GENOMIC DNA]</scope>
</reference>
<dbReference type="EMBL" id="MK814760">
    <property type="protein sequence ID" value="QGT55097.1"/>
    <property type="molecule type" value="Genomic_DNA"/>
</dbReference>
<proteinExistence type="predicted"/>
<gene>
    <name evidence="2" type="primary">104</name>
    <name evidence="2" type="ORF">SEA_FORZA_104</name>
</gene>
<feature type="region of interest" description="Disordered" evidence="1">
    <location>
        <begin position="164"/>
        <end position="200"/>
    </location>
</feature>
<evidence type="ECO:0000313" key="2">
    <source>
        <dbReference type="EMBL" id="QGT55097.1"/>
    </source>
</evidence>
<dbReference type="Proteomes" id="UP000423482">
    <property type="component" value="Segment"/>
</dbReference>